<evidence type="ECO:0000256" key="7">
    <source>
        <dbReference type="SAM" id="Phobius"/>
    </source>
</evidence>
<evidence type="ECO:0000256" key="2">
    <source>
        <dbReference type="ARBA" id="ARBA00022692"/>
    </source>
</evidence>
<dbReference type="PANTHER" id="PTHR24221">
    <property type="entry name" value="ATP-BINDING CASSETTE SUB-FAMILY B"/>
    <property type="match status" value="1"/>
</dbReference>
<dbReference type="InterPro" id="IPR003439">
    <property type="entry name" value="ABC_transporter-like_ATP-bd"/>
</dbReference>
<name>A0ABM9ZXY9_9BACT</name>
<dbReference type="InterPro" id="IPR003593">
    <property type="entry name" value="AAA+_ATPase"/>
</dbReference>
<feature type="transmembrane region" description="Helical" evidence="7">
    <location>
        <begin position="240"/>
        <end position="265"/>
    </location>
</feature>
<evidence type="ECO:0000256" key="1">
    <source>
        <dbReference type="ARBA" id="ARBA00004651"/>
    </source>
</evidence>
<dbReference type="PROSITE" id="PS50893">
    <property type="entry name" value="ABC_TRANSPORTER_2"/>
    <property type="match status" value="1"/>
</dbReference>
<dbReference type="InterPro" id="IPR036640">
    <property type="entry name" value="ABC1_TM_sf"/>
</dbReference>
<comment type="caution">
    <text evidence="10">The sequence shown here is derived from an EMBL/GenBank/DDBJ whole genome shotgun (WGS) entry which is preliminary data.</text>
</comment>
<reference evidence="10 11" key="1">
    <citation type="submission" date="2009-12" db="EMBL/GenBank/DDBJ databases">
        <authorList>
            <person name="Shrivastava S."/>
            <person name="Madupu R."/>
            <person name="Durkin A.S."/>
            <person name="Torralba M."/>
            <person name="Methe B."/>
            <person name="Sutton G.G."/>
            <person name="Strausberg R.L."/>
            <person name="Nelson K.E."/>
        </authorList>
    </citation>
    <scope>NUCLEOTIDE SEQUENCE [LARGE SCALE GENOMIC DNA]</scope>
    <source>
        <strain evidence="10 11">W5455</strain>
    </source>
</reference>
<comment type="subcellular location">
    <subcellularLocation>
        <location evidence="1">Cell membrane</location>
        <topology evidence="1">Multi-pass membrane protein</topology>
    </subcellularLocation>
</comment>
<dbReference type="PROSITE" id="PS00211">
    <property type="entry name" value="ABC_TRANSPORTER_1"/>
    <property type="match status" value="1"/>
</dbReference>
<evidence type="ECO:0000256" key="6">
    <source>
        <dbReference type="ARBA" id="ARBA00023136"/>
    </source>
</evidence>
<evidence type="ECO:0000259" key="8">
    <source>
        <dbReference type="PROSITE" id="PS50893"/>
    </source>
</evidence>
<organism evidence="10 11">
    <name type="scientific">Pyramidobacter piscolens W5455</name>
    <dbReference type="NCBI Taxonomy" id="352165"/>
    <lineage>
        <taxon>Bacteria</taxon>
        <taxon>Thermotogati</taxon>
        <taxon>Synergistota</taxon>
        <taxon>Synergistia</taxon>
        <taxon>Synergistales</taxon>
        <taxon>Dethiosulfovibrionaceae</taxon>
        <taxon>Pyramidobacter</taxon>
    </lineage>
</organism>
<dbReference type="SMART" id="SM00382">
    <property type="entry name" value="AAA"/>
    <property type="match status" value="1"/>
</dbReference>
<evidence type="ECO:0000313" key="11">
    <source>
        <dbReference type="Proteomes" id="UP000006462"/>
    </source>
</evidence>
<feature type="transmembrane region" description="Helical" evidence="7">
    <location>
        <begin position="57"/>
        <end position="75"/>
    </location>
</feature>
<feature type="domain" description="ABC transmembrane type-1" evidence="9">
    <location>
        <begin position="21"/>
        <end position="303"/>
    </location>
</feature>
<evidence type="ECO:0000256" key="3">
    <source>
        <dbReference type="ARBA" id="ARBA00022741"/>
    </source>
</evidence>
<feature type="transmembrane region" description="Helical" evidence="7">
    <location>
        <begin position="159"/>
        <end position="179"/>
    </location>
</feature>
<dbReference type="InterPro" id="IPR011527">
    <property type="entry name" value="ABC1_TM_dom"/>
</dbReference>
<evidence type="ECO:0000256" key="5">
    <source>
        <dbReference type="ARBA" id="ARBA00022989"/>
    </source>
</evidence>
<dbReference type="PROSITE" id="PS50929">
    <property type="entry name" value="ABC_TM1F"/>
    <property type="match status" value="1"/>
</dbReference>
<dbReference type="Pfam" id="PF00005">
    <property type="entry name" value="ABC_tran"/>
    <property type="match status" value="1"/>
</dbReference>
<keyword evidence="2 7" id="KW-0812">Transmembrane</keyword>
<evidence type="ECO:0000259" key="9">
    <source>
        <dbReference type="PROSITE" id="PS50929"/>
    </source>
</evidence>
<dbReference type="EMBL" id="ADFP01000014">
    <property type="protein sequence ID" value="EFB91856.1"/>
    <property type="molecule type" value="Genomic_DNA"/>
</dbReference>
<gene>
    <name evidence="10" type="ORF">HMPREF7215_1758</name>
</gene>
<dbReference type="Gene3D" id="1.20.1560.10">
    <property type="entry name" value="ABC transporter type 1, transmembrane domain"/>
    <property type="match status" value="1"/>
</dbReference>
<dbReference type="SUPFAM" id="SSF90123">
    <property type="entry name" value="ABC transporter transmembrane region"/>
    <property type="match status" value="1"/>
</dbReference>
<dbReference type="Proteomes" id="UP000006462">
    <property type="component" value="Unassembled WGS sequence"/>
</dbReference>
<dbReference type="InterPro" id="IPR017871">
    <property type="entry name" value="ABC_transporter-like_CS"/>
</dbReference>
<feature type="transmembrane region" description="Helical" evidence="7">
    <location>
        <begin position="135"/>
        <end position="153"/>
    </location>
</feature>
<evidence type="ECO:0000256" key="4">
    <source>
        <dbReference type="ARBA" id="ARBA00022840"/>
    </source>
</evidence>
<dbReference type="SUPFAM" id="SSF52540">
    <property type="entry name" value="P-loop containing nucleoside triphosphate hydrolases"/>
    <property type="match status" value="1"/>
</dbReference>
<accession>A0ABM9ZXY9</accession>
<sequence>MLMEKLQRRFALSERGARAFVGACLAQTLQNISFMAPAGLLFAFVRDLAAGIAAERALFYALACAGCLLFIAAATRLQYDGTYLSTYVESGVRRTALAEKLRRLPLSFFGRKDLADLSSSIMNDCAVLEKSQSHYLPALAGAMLSAAVVSAGLCAFDWRMALAVLWVLPPAFAVVAFSARGQQALDRKSMAAKMACADGIQECLECLRDLKSNNAEDAYLDGLDEKIRAVERRAVVSESLIACFVTLATLLLRLGVASTALTGALLMEKGALDPLVFFLFLMTASRIYAPLEGALQNLVAAIATRTNIDRMNEILDGPVQDGRERMNARGCDVVFEHVDFAYESGVSVLKDVSFTARQGEVTALVGPSGGGKTTATRLAARFWDATTGRITVGGENVAEIAPETLLSLFSIVFQDVTLFNNTVMENIRIGRRGAGDDEVIAAGRLACCDEFVDKLPDGWHTMIGENGRELSGGERQRISIARAILKDAPIVLLDEATAALDVENESQIQAALSRLIRDKTVLVIAHRLRTVANADKIVVLSDGAVAEQGAPAELLQRGGPFARMARLQTESQNWGL</sequence>
<keyword evidence="11" id="KW-1185">Reference proteome</keyword>
<dbReference type="PANTHER" id="PTHR24221:SF654">
    <property type="entry name" value="ATP-BINDING CASSETTE SUB-FAMILY B MEMBER 6"/>
    <property type="match status" value="1"/>
</dbReference>
<evidence type="ECO:0000313" key="10">
    <source>
        <dbReference type="EMBL" id="EFB91856.1"/>
    </source>
</evidence>
<feature type="transmembrane region" description="Helical" evidence="7">
    <location>
        <begin position="20"/>
        <end position="45"/>
    </location>
</feature>
<proteinExistence type="predicted"/>
<keyword evidence="6 7" id="KW-0472">Membrane</keyword>
<dbReference type="InterPro" id="IPR039421">
    <property type="entry name" value="Type_1_exporter"/>
</dbReference>
<dbReference type="GO" id="GO:0005524">
    <property type="term" value="F:ATP binding"/>
    <property type="evidence" value="ECO:0007669"/>
    <property type="project" value="UniProtKB-KW"/>
</dbReference>
<protein>
    <submittedName>
        <fullName evidence="10">ABC transporter, ATP-binding protein</fullName>
    </submittedName>
</protein>
<dbReference type="Pfam" id="PF00664">
    <property type="entry name" value="ABC_membrane"/>
    <property type="match status" value="1"/>
</dbReference>
<keyword evidence="5 7" id="KW-1133">Transmembrane helix</keyword>
<dbReference type="InterPro" id="IPR027417">
    <property type="entry name" value="P-loop_NTPase"/>
</dbReference>
<keyword evidence="4 10" id="KW-0067">ATP-binding</keyword>
<keyword evidence="3" id="KW-0547">Nucleotide-binding</keyword>
<dbReference type="Gene3D" id="3.40.50.300">
    <property type="entry name" value="P-loop containing nucleotide triphosphate hydrolases"/>
    <property type="match status" value="1"/>
</dbReference>
<feature type="domain" description="ABC transporter" evidence="8">
    <location>
        <begin position="333"/>
        <end position="567"/>
    </location>
</feature>